<dbReference type="EMBL" id="SPPD01000013">
    <property type="protein sequence ID" value="TFU97274.1"/>
    <property type="molecule type" value="Genomic_DNA"/>
</dbReference>
<name>A0A4Y9JBH8_9STRE</name>
<reference evidence="1 2" key="1">
    <citation type="submission" date="2019-03" db="EMBL/GenBank/DDBJ databases">
        <title>Diversity of the mouse oral microbiome.</title>
        <authorList>
            <person name="Joseph S."/>
            <person name="Aduse-Opoku J."/>
            <person name="Curtis M."/>
            <person name="Wade W."/>
            <person name="Hashim A."/>
        </authorList>
    </citation>
    <scope>NUCLEOTIDE SEQUENCE [LARGE SCALE GENOMIC DNA]</scope>
    <source>
        <strain evidence="1 2">WM131</strain>
    </source>
</reference>
<organism evidence="1 2">
    <name type="scientific">Streptococcus cuniculi</name>
    <dbReference type="NCBI Taxonomy" id="1432788"/>
    <lineage>
        <taxon>Bacteria</taxon>
        <taxon>Bacillati</taxon>
        <taxon>Bacillota</taxon>
        <taxon>Bacilli</taxon>
        <taxon>Lactobacillales</taxon>
        <taxon>Streptococcaceae</taxon>
        <taxon>Streptococcus</taxon>
    </lineage>
</organism>
<dbReference type="AlphaFoldDB" id="A0A4Y9JBH8"/>
<dbReference type="RefSeq" id="WP_135182421.1">
    <property type="nucleotide sequence ID" value="NZ_JADGKZ010000013.1"/>
</dbReference>
<dbReference type="InterPro" id="IPR032287">
    <property type="entry name" value="DUF4838"/>
</dbReference>
<gene>
    <name evidence="1" type="ORF">E4T82_08580</name>
</gene>
<accession>A0A4Y9JBH8</accession>
<evidence type="ECO:0000313" key="1">
    <source>
        <dbReference type="EMBL" id="TFU97274.1"/>
    </source>
</evidence>
<sequence length="629" mass="73444">MFITIYDAVKNDSSRYAVEELTYYLGKLFAASVKEVDTMTEATLVLNMQVDNYEKDHISIYLNNGVGEVTANSKVALLIAVYRLISEFGVVFLRPGRKNEFVPSLPQEAWGSKRLEIDEVASYKHRGVCIEGADSYENIADFLDWLPKIKMNSFFVQFENPYSFLKRWYEHEFNPYLEKEPFNSEIAQEMSDRLDQELEKRGLLHHRVGHGWTGEVLGYSSKYGWESGLTLPEVKKPLVAELNGKRELYDTAPILTSLCFSNPEVGNKMVDLIVDYAKKRQDVDYLHVWLSDARNNICECPECQKDIPADQYVRILNQLDKALTDEGLPTKICFLLYHELLFAPQKEVLNNPERFTMMFAPITRTFEKSYADVDYENGIPEAKDYCRNQIVLPNSLEENLSYLFSWQQMFKGDSFVYDYPLGRAHYGDLGYMKISKVIYRDIQFLEQLHLNGYISCQELRAGFPHNFPNYTMGQMLWNHQLDYEGLKEEYFKAMYGTDWQLVTTYLEKLSDYSSCDYFNAIGSRQQVDLSNRYKVSSDLAYQFVNTLEEHITKEIGVQKQEWRQLGYHRELVVKLAHALHLMAGGRHLEGQIVWRDVLDFIRNHEMDFQQHLDVYRIIEVAKNYAGFRL</sequence>
<evidence type="ECO:0000313" key="2">
    <source>
        <dbReference type="Proteomes" id="UP000297253"/>
    </source>
</evidence>
<proteinExistence type="predicted"/>
<comment type="caution">
    <text evidence="1">The sequence shown here is derived from an EMBL/GenBank/DDBJ whole genome shotgun (WGS) entry which is preliminary data.</text>
</comment>
<dbReference type="OrthoDB" id="3242535at2"/>
<protein>
    <submittedName>
        <fullName evidence="1">DUF4838 domain-containing protein</fullName>
    </submittedName>
</protein>
<dbReference type="Proteomes" id="UP000297253">
    <property type="component" value="Unassembled WGS sequence"/>
</dbReference>
<dbReference type="Pfam" id="PF16126">
    <property type="entry name" value="DUF4838"/>
    <property type="match status" value="1"/>
</dbReference>